<evidence type="ECO:0000256" key="6">
    <source>
        <dbReference type="ARBA" id="ARBA00023136"/>
    </source>
</evidence>
<feature type="region of interest" description="Disordered" evidence="7">
    <location>
        <begin position="1040"/>
        <end position="1076"/>
    </location>
</feature>
<gene>
    <name evidence="12" type="ORF">BD311DRAFT_666174</name>
</gene>
<evidence type="ECO:0000256" key="5">
    <source>
        <dbReference type="ARBA" id="ARBA00022989"/>
    </source>
</evidence>
<feature type="transmembrane region" description="Helical" evidence="8">
    <location>
        <begin position="901"/>
        <end position="919"/>
    </location>
</feature>
<feature type="transmembrane region" description="Helical" evidence="8">
    <location>
        <begin position="114"/>
        <end position="136"/>
    </location>
</feature>
<evidence type="ECO:0000259" key="9">
    <source>
        <dbReference type="Pfam" id="PF02714"/>
    </source>
</evidence>
<dbReference type="InterPro" id="IPR045122">
    <property type="entry name" value="Csc1-like"/>
</dbReference>
<dbReference type="PANTHER" id="PTHR13018">
    <property type="entry name" value="PROBABLE MEMBRANE PROTEIN DUF221-RELATED"/>
    <property type="match status" value="1"/>
</dbReference>
<feature type="compositionally biased region" description="Low complexity" evidence="7">
    <location>
        <begin position="1242"/>
        <end position="1259"/>
    </location>
</feature>
<evidence type="ECO:0000256" key="8">
    <source>
        <dbReference type="SAM" id="Phobius"/>
    </source>
</evidence>
<dbReference type="EMBL" id="ML143437">
    <property type="protein sequence ID" value="TBU27050.1"/>
    <property type="molecule type" value="Genomic_DNA"/>
</dbReference>
<evidence type="ECO:0000313" key="12">
    <source>
        <dbReference type="EMBL" id="TBU27050.1"/>
    </source>
</evidence>
<keyword evidence="5 8" id="KW-1133">Transmembrane helix</keyword>
<feature type="region of interest" description="Disordered" evidence="7">
    <location>
        <begin position="1335"/>
        <end position="1363"/>
    </location>
</feature>
<feature type="transmembrane region" description="Helical" evidence="8">
    <location>
        <begin position="16"/>
        <end position="34"/>
    </location>
</feature>
<dbReference type="Pfam" id="PF13967">
    <property type="entry name" value="RSN1_TM"/>
    <property type="match status" value="1"/>
</dbReference>
<reference evidence="12" key="1">
    <citation type="submission" date="2019-01" db="EMBL/GenBank/DDBJ databases">
        <title>Draft genome sequences of three monokaryotic isolates of the white-rot basidiomycete fungus Dichomitus squalens.</title>
        <authorList>
            <consortium name="DOE Joint Genome Institute"/>
            <person name="Lopez S.C."/>
            <person name="Andreopoulos B."/>
            <person name="Pangilinan J."/>
            <person name="Lipzen A."/>
            <person name="Riley R."/>
            <person name="Ahrendt S."/>
            <person name="Ng V."/>
            <person name="Barry K."/>
            <person name="Daum C."/>
            <person name="Grigoriev I.V."/>
            <person name="Hilden K.S."/>
            <person name="Makela M.R."/>
            <person name="de Vries R.P."/>
        </authorList>
    </citation>
    <scope>NUCLEOTIDE SEQUENCE [LARGE SCALE GENOMIC DNA]</scope>
    <source>
        <strain evidence="12">OM18370.1</strain>
    </source>
</reference>
<dbReference type="Proteomes" id="UP000292957">
    <property type="component" value="Unassembled WGS sequence"/>
</dbReference>
<evidence type="ECO:0000256" key="3">
    <source>
        <dbReference type="ARBA" id="ARBA00022448"/>
    </source>
</evidence>
<proteinExistence type="inferred from homology"/>
<dbReference type="GO" id="GO:0005227">
    <property type="term" value="F:calcium-activated cation channel activity"/>
    <property type="evidence" value="ECO:0007669"/>
    <property type="project" value="InterPro"/>
</dbReference>
<protein>
    <recommendedName>
        <fullName evidence="13">DUF221-domain-containing protein</fullName>
    </recommendedName>
</protein>
<evidence type="ECO:0008006" key="13">
    <source>
        <dbReference type="Google" id="ProtNLM"/>
    </source>
</evidence>
<dbReference type="Pfam" id="PF02714">
    <property type="entry name" value="RSN1_7TM"/>
    <property type="match status" value="1"/>
</dbReference>
<dbReference type="GO" id="GO:0005886">
    <property type="term" value="C:plasma membrane"/>
    <property type="evidence" value="ECO:0007669"/>
    <property type="project" value="TreeGrafter"/>
</dbReference>
<dbReference type="OrthoDB" id="1689567at2759"/>
<evidence type="ECO:0000256" key="7">
    <source>
        <dbReference type="SAM" id="MobiDB-lite"/>
    </source>
</evidence>
<evidence type="ECO:0000256" key="4">
    <source>
        <dbReference type="ARBA" id="ARBA00022692"/>
    </source>
</evidence>
<dbReference type="InterPro" id="IPR032880">
    <property type="entry name" value="CSC1/OSCA1-like_N"/>
</dbReference>
<name>A0A4Q9MHU5_9APHY</name>
<feature type="region of interest" description="Disordered" evidence="7">
    <location>
        <begin position="309"/>
        <end position="341"/>
    </location>
</feature>
<feature type="domain" description="CSC1/OSCA1-like N-terminal transmembrane" evidence="10">
    <location>
        <begin position="60"/>
        <end position="183"/>
    </location>
</feature>
<dbReference type="InterPro" id="IPR027815">
    <property type="entry name" value="CSC1/OSCA1-like_cyt"/>
</dbReference>
<dbReference type="PANTHER" id="PTHR13018:SF139">
    <property type="entry name" value="PHOSPHATE METABOLISM PROTEIN 7"/>
    <property type="match status" value="1"/>
</dbReference>
<organism evidence="12">
    <name type="scientific">Dichomitus squalens</name>
    <dbReference type="NCBI Taxonomy" id="114155"/>
    <lineage>
        <taxon>Eukaryota</taxon>
        <taxon>Fungi</taxon>
        <taxon>Dikarya</taxon>
        <taxon>Basidiomycota</taxon>
        <taxon>Agaricomycotina</taxon>
        <taxon>Agaricomycetes</taxon>
        <taxon>Polyporales</taxon>
        <taxon>Polyporaceae</taxon>
        <taxon>Dichomitus</taxon>
    </lineage>
</organism>
<feature type="domain" description="CSC1/OSCA1-like cytosolic" evidence="11">
    <location>
        <begin position="342"/>
        <end position="598"/>
    </location>
</feature>
<accession>A0A4Q9MHU5</accession>
<dbReference type="Pfam" id="PF14703">
    <property type="entry name" value="PHM7_cyt"/>
    <property type="match status" value="1"/>
</dbReference>
<evidence type="ECO:0000259" key="11">
    <source>
        <dbReference type="Pfam" id="PF14703"/>
    </source>
</evidence>
<comment type="subcellular location">
    <subcellularLocation>
        <location evidence="1">Membrane</location>
        <topology evidence="1">Multi-pass membrane protein</topology>
    </subcellularLocation>
</comment>
<feature type="transmembrane region" description="Helical" evidence="8">
    <location>
        <begin position="877"/>
        <end position="895"/>
    </location>
</feature>
<feature type="compositionally biased region" description="Low complexity" evidence="7">
    <location>
        <begin position="1204"/>
        <end position="1213"/>
    </location>
</feature>
<keyword evidence="3" id="KW-0813">Transport</keyword>
<feature type="transmembrane region" description="Helical" evidence="8">
    <location>
        <begin position="663"/>
        <end position="687"/>
    </location>
</feature>
<sequence>MATIQNRPFSKDYSGLINQSVVAGGILLVTITAHEIMRRKRRGKGPHDEGLGSVESWEFGYLYQGRSWAKRPSPPLPRKWPLGWIKQVLTFPEDRFNELRGVDASLYIRWLRGCFWFTGLQCLSTLAILFPIHVTFSDGTVSSKSMTRASISSLVTTPKGLSLLWVHIVLLVWITFTWFGTLYWICKGAFHYRAQKILAAANRAASDVQAERRAQYDPHPHPQYPFHALPPLDNDHTNRGLRLRTVMVTNIPHSLRSEKDLKEYFEYYLSRRVALPALGITSSTQPGFLNKTFAFLFNRARRIPTQVHLTRLSTGGSGGENSPGRSSPTQEPKPGENGPPAIDRVVLVRKMNDLASMLERREETLRLLETAHIKLARKALMDVQAAIQRQNSSPGMLRTAVRRMSVAAMRGSISGSLDVDAVNQSDDGTEEGEDRMQLLIRTLRPYLPALHTDLASDGRSSGWRRHFAKSNPDLEAAHTKVREKAPQVPDGKTVWDALLSLPRSTLDAYQPLIHLSSIFRGKTVPAIDYYTAKLQIVTNMISEKRSMPLTKFEPMSTAFVTFVDPADARRACKYLAVHPDNPLQCLVTMAPSYEDLDWTRLMKPTFRVEFVKDWVVELGVWAFTIFWVFPVTSFVALVNIQNLSTLWPGLLNFLSSHQWEEELLQSFVPTVLVSLLSLLIPLLLLLIAKRAHTIATLSALHDRIMTRYYKFLVVNVLVFFCVGTVALQSFLLSFKSVATSKVVNVIAQSFPVAAPFYVGWFIFTTAMHSGLEIALCNGRKFCDLPLILYPATRRQVTPRKRAMGIRPRTFNYYYWLPNHVLVMHVLLVFALLNPLVIPFALVYFAVERTVIKNQLLHVYAKNYEGNGQKLLIRMVRFSLDGLILAQVVFLAYMVVNKKTVNVGISAVLIIITAAYKMFLTRLCRARFEHDDELEAQIVCGTGQATEDLIDEAAPTNSEAGRSDLEARLSGNSMGNVWPWRLPLKINFAYASIARRPHNSPRHLPNPFGPVRRSSSTVPLTLASPVEESPAIRPMLETCREVSNGGESQADQEQTDPAVVSGHPPHPAWEDESSPNHTYDNPYYTRHIENLLWLPRNPLGILNLDDTVDLRISLTTQPAAGRLTAWRDQEFLESGFSLPLAAASFASDDEDAESVHPSFYKRLDGSEEIQLPPLIASRISSSNREDDVETAPVYRRQSKRRKSTHSTTGSTGSHIGLGRPSTYDVGSSPGYRSMSIGSAVSQASSRGAPSGPPSSLLPAGSHRRNRAASMDHELGMRRVRNYPSLGARSALSVIEGAPIRPLLAGQYSSGSAGSKIISVQEAVYGVAIAEEEDAVEDIRERDEEEEEQAQQPKSWLTSWMFRRS</sequence>
<feature type="transmembrane region" description="Helical" evidence="8">
    <location>
        <begin position="708"/>
        <end position="731"/>
    </location>
</feature>
<evidence type="ECO:0000256" key="1">
    <source>
        <dbReference type="ARBA" id="ARBA00004141"/>
    </source>
</evidence>
<keyword evidence="4 8" id="KW-0812">Transmembrane</keyword>
<keyword evidence="6 8" id="KW-0472">Membrane</keyword>
<feature type="transmembrane region" description="Helical" evidence="8">
    <location>
        <begin position="620"/>
        <end position="643"/>
    </location>
</feature>
<evidence type="ECO:0000259" key="10">
    <source>
        <dbReference type="Pfam" id="PF13967"/>
    </source>
</evidence>
<evidence type="ECO:0000256" key="2">
    <source>
        <dbReference type="ARBA" id="ARBA00007779"/>
    </source>
</evidence>
<feature type="domain" description="CSC1/OSCA1-like 7TM region" evidence="9">
    <location>
        <begin position="613"/>
        <end position="892"/>
    </location>
</feature>
<dbReference type="InterPro" id="IPR003864">
    <property type="entry name" value="CSC1/OSCA1-like_7TM"/>
</dbReference>
<feature type="transmembrane region" description="Helical" evidence="8">
    <location>
        <begin position="164"/>
        <end position="186"/>
    </location>
</feature>
<feature type="transmembrane region" description="Helical" evidence="8">
    <location>
        <begin position="821"/>
        <end position="846"/>
    </location>
</feature>
<feature type="region of interest" description="Disordered" evidence="7">
    <location>
        <begin position="1172"/>
        <end position="1274"/>
    </location>
</feature>
<comment type="similarity">
    <text evidence="2">Belongs to the CSC1 (TC 1.A.17) family.</text>
</comment>